<evidence type="ECO:0000313" key="8">
    <source>
        <dbReference type="EMBL" id="MDX8420415.1"/>
    </source>
</evidence>
<dbReference type="GO" id="GO:0004000">
    <property type="term" value="F:adenosine deaminase activity"/>
    <property type="evidence" value="ECO:0007669"/>
    <property type="project" value="UniProtKB-ARBA"/>
</dbReference>
<sequence length="782" mass="88898">MQDFGYFFLDQEKDMIVSLQMAEDGRLYYELSTPNHHTGNLIRNFAHLCKADLYENNIGLQVMRGEVPCYVDGNNELVYVLRLADTKIANIYPDGRIECKAAVPAIAKTLMSQTKQYKYGAYETIFKTYVFADCKFHSDLHTHMNANLSPDTLIALGIAHQIRYPLYLIRKLNLEVNDAQMKYLLDTFARNKAGRTARQAEDMTYLNFADLILNNLDHAEANIVKIRISLSILKDGQAVFTNLEKVYQYRYVFAKGVPCEKKIVLHDCEKIPDRDVRDNVLQMRKDQKDPRYAHFSLFQSKLLWIGRTYQKQGVTYTEISDTTLVKNPGAFDMLKEVHEAMPAIMQETGVTIRFLAAMRRIPLQGIEQMPKNYLIQNLSVLSAVASDPYVAGCDFVGEEINDIQTLKPLFKAIDQIAAREDGFVIRIHAGENDSLKVNMSHAIACVKDCLAPGQKMPEMRLGHGLYTVALNSERGKKLLKDLADNHIVLEFQITSNVRLNNLTTISRHPLRTYLANGIACVQGTDGAGIYGTNSMDEQLALARLLHLSHDEMRQMRMAEEHVMTKQLACFARKMDVQKKLLQNMSLQEYFMQRMSLPVADVHLIQDGLQDSRMMLKEQIHALPLDRIPVIIAGGSFNTEERKTRVQPEAQHLLQDVLSRLDPARHFLVVGHTLSAYEKYAVEHAHGCEVYAFVPSRLKEGQIHHLREHHVKIRISQETIGAALYKSFNYEIFERRPSVVIAFDGNSAGENLIQEARNGKGKARIYVYAGARSLKKKAESLQG</sequence>
<evidence type="ECO:0000256" key="3">
    <source>
        <dbReference type="ARBA" id="ARBA00012784"/>
    </source>
</evidence>
<dbReference type="PANTHER" id="PTHR11409:SF43">
    <property type="entry name" value="ADENOSINE DEAMINASE"/>
    <property type="match status" value="1"/>
</dbReference>
<dbReference type="GO" id="GO:0046103">
    <property type="term" value="P:inosine biosynthetic process"/>
    <property type="evidence" value="ECO:0007669"/>
    <property type="project" value="TreeGrafter"/>
</dbReference>
<keyword evidence="9" id="KW-1185">Reference proteome</keyword>
<dbReference type="InterPro" id="IPR001365">
    <property type="entry name" value="A_deaminase_dom"/>
</dbReference>
<keyword evidence="4" id="KW-0479">Metal-binding</keyword>
<dbReference type="InterPro" id="IPR032466">
    <property type="entry name" value="Metal_Hydrolase"/>
</dbReference>
<dbReference type="SUPFAM" id="SSF51556">
    <property type="entry name" value="Metallo-dependent hydrolases"/>
    <property type="match status" value="1"/>
</dbReference>
<comment type="similarity">
    <text evidence="2">Belongs to the metallo-dependent hydrolases superfamily. Adenosine and AMP deaminases family.</text>
</comment>
<comment type="cofactor">
    <cofactor evidence="1">
        <name>Zn(2+)</name>
        <dbReference type="ChEBI" id="CHEBI:29105"/>
    </cofactor>
</comment>
<dbReference type="GO" id="GO:0046872">
    <property type="term" value="F:metal ion binding"/>
    <property type="evidence" value="ECO:0007669"/>
    <property type="project" value="UniProtKB-KW"/>
</dbReference>
<dbReference type="AlphaFoldDB" id="A0AB35U627"/>
<dbReference type="GO" id="GO:0043103">
    <property type="term" value="P:hypoxanthine salvage"/>
    <property type="evidence" value="ECO:0007669"/>
    <property type="project" value="TreeGrafter"/>
</dbReference>
<dbReference type="GO" id="GO:0005829">
    <property type="term" value="C:cytosol"/>
    <property type="evidence" value="ECO:0007669"/>
    <property type="project" value="TreeGrafter"/>
</dbReference>
<evidence type="ECO:0000256" key="2">
    <source>
        <dbReference type="ARBA" id="ARBA00006676"/>
    </source>
</evidence>
<dbReference type="EMBL" id="JALBUR010000036">
    <property type="protein sequence ID" value="MDX8420415.1"/>
    <property type="molecule type" value="Genomic_DNA"/>
</dbReference>
<dbReference type="PANTHER" id="PTHR11409">
    <property type="entry name" value="ADENOSINE DEAMINASE"/>
    <property type="match status" value="1"/>
</dbReference>
<evidence type="ECO:0000259" key="7">
    <source>
        <dbReference type="Pfam" id="PF00962"/>
    </source>
</evidence>
<accession>A0AB35U627</accession>
<gene>
    <name evidence="8" type="ORF">MOZ60_09995</name>
</gene>
<name>A0AB35U627_9FIRM</name>
<evidence type="ECO:0000256" key="1">
    <source>
        <dbReference type="ARBA" id="ARBA00001947"/>
    </source>
</evidence>
<keyword evidence="5" id="KW-0378">Hydrolase</keyword>
<protein>
    <recommendedName>
        <fullName evidence="3">adenosine deaminase</fullName>
        <ecNumber evidence="3">3.5.4.4</ecNumber>
    </recommendedName>
</protein>
<dbReference type="GO" id="GO:0006154">
    <property type="term" value="P:adenosine catabolic process"/>
    <property type="evidence" value="ECO:0007669"/>
    <property type="project" value="TreeGrafter"/>
</dbReference>
<keyword evidence="6" id="KW-0862">Zinc</keyword>
<feature type="domain" description="Adenosine deaminase" evidence="7">
    <location>
        <begin position="309"/>
        <end position="556"/>
    </location>
</feature>
<proteinExistence type="inferred from homology"/>
<evidence type="ECO:0000256" key="5">
    <source>
        <dbReference type="ARBA" id="ARBA00022801"/>
    </source>
</evidence>
<organism evidence="8 9">
    <name type="scientific">Grylomicrobium aquisgranensis</name>
    <dbReference type="NCBI Taxonomy" id="2926318"/>
    <lineage>
        <taxon>Bacteria</taxon>
        <taxon>Bacillati</taxon>
        <taxon>Bacillota</taxon>
        <taxon>Erysipelotrichia</taxon>
        <taxon>Erysipelotrichales</taxon>
        <taxon>Erysipelotrichaceae</taxon>
        <taxon>Grylomicrobium</taxon>
    </lineage>
</organism>
<evidence type="ECO:0000313" key="9">
    <source>
        <dbReference type="Proteomes" id="UP001286174"/>
    </source>
</evidence>
<reference evidence="8 9" key="1">
    <citation type="submission" date="2022-03" db="EMBL/GenBank/DDBJ databases">
        <title>Novel taxa within the pig intestine.</title>
        <authorList>
            <person name="Wylensek D."/>
            <person name="Bishof K."/>
            <person name="Afrizal A."/>
            <person name="Clavel T."/>
        </authorList>
    </citation>
    <scope>NUCLEOTIDE SEQUENCE [LARGE SCALE GENOMIC DNA]</scope>
    <source>
        <strain evidence="8 9">CLA-KB-P133</strain>
    </source>
</reference>
<comment type="caution">
    <text evidence="8">The sequence shown here is derived from an EMBL/GenBank/DDBJ whole genome shotgun (WGS) entry which is preliminary data.</text>
</comment>
<dbReference type="InterPro" id="IPR006330">
    <property type="entry name" value="Ado/ade_deaminase"/>
</dbReference>
<evidence type="ECO:0000256" key="6">
    <source>
        <dbReference type="ARBA" id="ARBA00022833"/>
    </source>
</evidence>
<dbReference type="Pfam" id="PF00962">
    <property type="entry name" value="A_deaminase"/>
    <property type="match status" value="1"/>
</dbReference>
<dbReference type="EC" id="3.5.4.4" evidence="3"/>
<feature type="non-terminal residue" evidence="8">
    <location>
        <position position="782"/>
    </location>
</feature>
<dbReference type="Gene3D" id="3.20.20.140">
    <property type="entry name" value="Metal-dependent hydrolases"/>
    <property type="match status" value="1"/>
</dbReference>
<dbReference type="Proteomes" id="UP001286174">
    <property type="component" value="Unassembled WGS sequence"/>
</dbReference>
<evidence type="ECO:0000256" key="4">
    <source>
        <dbReference type="ARBA" id="ARBA00022723"/>
    </source>
</evidence>